<evidence type="ECO:0000313" key="2">
    <source>
        <dbReference type="Proteomes" id="UP000255124"/>
    </source>
</evidence>
<sequence>MNTADNIKNKLDKLCNENKIQTLFFNEESEVLIILNLETVEYRGVYIKYEQEGSVIEINTATNSLKVNDNGGVSRTKIDPLIRKSLDKVTVSKFNVNKIDEDYFSDLENVFEDDIVQIQDEKTKKIYKKVKETLKEIHDKDYDKYFIIDQLKRFDFVDKKDHFNLERYIDSSKIKYNSLKNKITVRNDYNFKEKFSFTDVVNDFDTALFLEIVREYYRKKEFDQRRMSLDDAFIDGYPVFTHTAALGDKDKNYDKQNNN</sequence>
<dbReference type="EMBL" id="UFTA01000002">
    <property type="protein sequence ID" value="SUU91914.1"/>
    <property type="molecule type" value="Genomic_DNA"/>
</dbReference>
<reference evidence="1 2" key="1">
    <citation type="submission" date="2018-06" db="EMBL/GenBank/DDBJ databases">
        <authorList>
            <consortium name="Pathogen Informatics"/>
            <person name="Doyle S."/>
        </authorList>
    </citation>
    <scope>NUCLEOTIDE SEQUENCE [LARGE SCALE GENOMIC DNA]</scope>
    <source>
        <strain evidence="1 2">NCTC9810</strain>
    </source>
</reference>
<dbReference type="AlphaFoldDB" id="A0A380WUC1"/>
<dbReference type="OrthoDB" id="1689622at2"/>
<evidence type="ECO:0000313" key="1">
    <source>
        <dbReference type="EMBL" id="SUU91914.1"/>
    </source>
</evidence>
<gene>
    <name evidence="1" type="ORF">NCTC9810_00212</name>
</gene>
<name>A0A380WUC1_9FIRM</name>
<proteinExistence type="predicted"/>
<dbReference type="RefSeq" id="WP_115594879.1">
    <property type="nucleotide sequence ID" value="NZ_UFTA01000002.1"/>
</dbReference>
<accession>A0A380WUC1</accession>
<organism evidence="1 2">
    <name type="scientific">Anaerococcus octavius</name>
    <dbReference type="NCBI Taxonomy" id="54007"/>
    <lineage>
        <taxon>Bacteria</taxon>
        <taxon>Bacillati</taxon>
        <taxon>Bacillota</taxon>
        <taxon>Tissierellia</taxon>
        <taxon>Tissierellales</taxon>
        <taxon>Peptoniphilaceae</taxon>
        <taxon>Anaerococcus</taxon>
    </lineage>
</organism>
<dbReference type="Proteomes" id="UP000255124">
    <property type="component" value="Unassembled WGS sequence"/>
</dbReference>
<protein>
    <submittedName>
        <fullName evidence="1">Uncharacterized protein</fullName>
    </submittedName>
</protein>